<dbReference type="Proteomes" id="UP000224056">
    <property type="component" value="Chromosome"/>
</dbReference>
<dbReference type="AlphaFoldDB" id="A0AAD0EXA7"/>
<dbReference type="Pfam" id="PF03990">
    <property type="entry name" value="DUF348"/>
    <property type="match status" value="2"/>
</dbReference>
<feature type="compositionally biased region" description="Basic and acidic residues" evidence="2">
    <location>
        <begin position="283"/>
        <end position="301"/>
    </location>
</feature>
<feature type="region of interest" description="Disordered" evidence="2">
    <location>
        <begin position="279"/>
        <end position="375"/>
    </location>
</feature>
<feature type="domain" description="G5" evidence="3">
    <location>
        <begin position="204"/>
        <end position="284"/>
    </location>
</feature>
<reference evidence="4 5" key="1">
    <citation type="submission" date="2016-10" db="EMBL/GenBank/DDBJ databases">
        <title>The whole genome sequencing and assembly of B. asteroides DSM 20089 strain.</title>
        <authorList>
            <person name="Lee Y.-J."/>
            <person name="Park M.-K."/>
            <person name="Yi H."/>
            <person name="Bahn Y.-S."/>
            <person name="Kim J.F."/>
            <person name="Lee D.-W."/>
        </authorList>
    </citation>
    <scope>NUCLEOTIDE SEQUENCE [LARGE SCALE GENOMIC DNA]</scope>
    <source>
        <strain evidence="4 5">DSM 20089</strain>
    </source>
</reference>
<dbReference type="PROSITE" id="PS51109">
    <property type="entry name" value="G5"/>
    <property type="match status" value="1"/>
</dbReference>
<proteinExistence type="predicted"/>
<evidence type="ECO:0000313" key="5">
    <source>
        <dbReference type="Proteomes" id="UP000224056"/>
    </source>
</evidence>
<sequence length="476" mass="51561">MARRWTPRRFIVLRRIRVVSCALLVVLAMILTFGVTARKSVALSVNGQTKMVTTYAYSVDGLLRQQGIKVKTHDLVDSTSGGQLRNHAAVTVRSAYQTTIVIQGQRVPFWTTATSMDQLLGFFEENRRQAMKVTVDVGNIYNQLTGGLVINQAGPVTVIADGKTSVAPDGKLPAASILDSKGIVLGKEDRVSVEHDQGATVLRVQRVTHGNTQRTIPIPFATRTVVDPSLAPGQTQVRQAGVVGQRLQTIQVTYVDGQAESEQVVKEETVAMPVDQVVAVGPDKPKEEQNSGQQSKEDTGKDSQQTQKTPSPSPSPSQDSQSATTPTPTPTQTKPPQTTQTTKPKQPSTPSPPKPENKPAPSPAPSPSPGGLWHASPELAQAYAGGAAAQRGWTGSQFNDLVTLWNKESSWLWYAQNPSSPAYGIPQANPGFKMAQFGANWRDDAAVQIDWGLYYIAQRYGSPSAAMSYWNVHHNY</sequence>
<feature type="compositionally biased region" description="Pro residues" evidence="2">
    <location>
        <begin position="347"/>
        <end position="368"/>
    </location>
</feature>
<organism evidence="4 5">
    <name type="scientific">Bifidobacterium asteroides DSM 20089</name>
    <dbReference type="NCBI Taxonomy" id="1437594"/>
    <lineage>
        <taxon>Bacteria</taxon>
        <taxon>Bacillati</taxon>
        <taxon>Actinomycetota</taxon>
        <taxon>Actinomycetes</taxon>
        <taxon>Bifidobacteriales</taxon>
        <taxon>Bifidobacteriaceae</taxon>
        <taxon>Bifidobacterium</taxon>
    </lineage>
</organism>
<evidence type="ECO:0000259" key="3">
    <source>
        <dbReference type="PROSITE" id="PS51109"/>
    </source>
</evidence>
<evidence type="ECO:0000313" key="4">
    <source>
        <dbReference type="EMBL" id="ATO42006.1"/>
    </source>
</evidence>
<evidence type="ECO:0000256" key="2">
    <source>
        <dbReference type="SAM" id="MobiDB-lite"/>
    </source>
</evidence>
<dbReference type="InterPro" id="IPR023346">
    <property type="entry name" value="Lysozyme-like_dom_sf"/>
</dbReference>
<protein>
    <submittedName>
        <fullName evidence="4">G5 domain-containing protein</fullName>
    </submittedName>
</protein>
<dbReference type="Gene3D" id="2.20.230.10">
    <property type="entry name" value="Resuscitation-promoting factor rpfb"/>
    <property type="match status" value="1"/>
</dbReference>
<dbReference type="SUPFAM" id="SSF53955">
    <property type="entry name" value="Lysozyme-like"/>
    <property type="match status" value="1"/>
</dbReference>
<accession>A0AAD0EXA7</accession>
<keyword evidence="1" id="KW-0732">Signal</keyword>
<dbReference type="GeneID" id="93051259"/>
<name>A0AAD0EXA7_9BIFI</name>
<dbReference type="Pfam" id="PF07501">
    <property type="entry name" value="G5"/>
    <property type="match status" value="1"/>
</dbReference>
<feature type="compositionally biased region" description="Low complexity" evidence="2">
    <location>
        <begin position="303"/>
        <end position="346"/>
    </location>
</feature>
<dbReference type="EMBL" id="CP017696">
    <property type="protein sequence ID" value="ATO42006.1"/>
    <property type="molecule type" value="Genomic_DNA"/>
</dbReference>
<dbReference type="SMART" id="SM01208">
    <property type="entry name" value="G5"/>
    <property type="match status" value="1"/>
</dbReference>
<gene>
    <name evidence="4" type="ORF">BA20089_07685</name>
</gene>
<dbReference type="InterPro" id="IPR007137">
    <property type="entry name" value="DUF348"/>
</dbReference>
<evidence type="ECO:0000256" key="1">
    <source>
        <dbReference type="ARBA" id="ARBA00022729"/>
    </source>
</evidence>
<dbReference type="InterPro" id="IPR011098">
    <property type="entry name" value="G5_dom"/>
</dbReference>
<dbReference type="RefSeq" id="WP_015022678.1">
    <property type="nucleotide sequence ID" value="NZ_CP017696.1"/>
</dbReference>